<reference evidence="1 2" key="1">
    <citation type="submission" date="2019-04" db="EMBL/GenBank/DDBJ databases">
        <authorList>
            <person name="Li Y."/>
            <person name="Wang J."/>
        </authorList>
    </citation>
    <scope>NUCLEOTIDE SEQUENCE [LARGE SCALE GENOMIC DNA]</scope>
    <source>
        <strain evidence="1 2">DSM 14668</strain>
    </source>
</reference>
<dbReference type="RefSeq" id="WP_136932158.1">
    <property type="nucleotide sequence ID" value="NZ_SSMQ01000033.1"/>
</dbReference>
<evidence type="ECO:0000313" key="2">
    <source>
        <dbReference type="Proteomes" id="UP000309215"/>
    </source>
</evidence>
<dbReference type="OrthoDB" id="1437492at2"/>
<dbReference type="Proteomes" id="UP000309215">
    <property type="component" value="Unassembled WGS sequence"/>
</dbReference>
<dbReference type="EMBL" id="SSMQ01000033">
    <property type="protein sequence ID" value="TKD02752.1"/>
    <property type="molecule type" value="Genomic_DNA"/>
</dbReference>
<gene>
    <name evidence="1" type="ORF">E8A74_28040</name>
</gene>
<protein>
    <submittedName>
        <fullName evidence="1">Uncharacterized protein</fullName>
    </submittedName>
</protein>
<accession>A0A4U1J6K3</accession>
<comment type="caution">
    <text evidence="1">The sequence shown here is derived from an EMBL/GenBank/DDBJ whole genome shotgun (WGS) entry which is preliminary data.</text>
</comment>
<dbReference type="AlphaFoldDB" id="A0A4U1J6K3"/>
<keyword evidence="2" id="KW-1185">Reference proteome</keyword>
<proteinExistence type="predicted"/>
<organism evidence="1 2">
    <name type="scientific">Polyangium fumosum</name>
    <dbReference type="NCBI Taxonomy" id="889272"/>
    <lineage>
        <taxon>Bacteria</taxon>
        <taxon>Pseudomonadati</taxon>
        <taxon>Myxococcota</taxon>
        <taxon>Polyangia</taxon>
        <taxon>Polyangiales</taxon>
        <taxon>Polyangiaceae</taxon>
        <taxon>Polyangium</taxon>
    </lineage>
</organism>
<evidence type="ECO:0000313" key="1">
    <source>
        <dbReference type="EMBL" id="TKD02752.1"/>
    </source>
</evidence>
<name>A0A4U1J6K3_9BACT</name>
<sequence length="136" mass="14490">MSVVLGSLLGGSSGCYRYSWQARGDPGLTDVPVDAYNPRSATRWSYVWGLLQDKWAPTDCAGDRTAGPCSNQIPICGGRPVGRVDTAFSVGSALLMFLTLGMAVPEHVTIYCSTAGTISVPPVKPPPPPPPEERRR</sequence>